<dbReference type="AlphaFoldDB" id="A0A3E0E3P2"/>
<evidence type="ECO:0000313" key="3">
    <source>
        <dbReference type="EMBL" id="REG92270.1"/>
    </source>
</evidence>
<organism evidence="3 4">
    <name type="scientific">Flavobacterium aquicola</name>
    <dbReference type="NCBI Taxonomy" id="1682742"/>
    <lineage>
        <taxon>Bacteria</taxon>
        <taxon>Pseudomonadati</taxon>
        <taxon>Bacteroidota</taxon>
        <taxon>Flavobacteriia</taxon>
        <taxon>Flavobacteriales</taxon>
        <taxon>Flavobacteriaceae</taxon>
        <taxon>Flavobacterium</taxon>
    </lineage>
</organism>
<dbReference type="CDD" id="cd00093">
    <property type="entry name" value="HTH_XRE"/>
    <property type="match status" value="1"/>
</dbReference>
<reference evidence="3 4" key="1">
    <citation type="submission" date="2018-08" db="EMBL/GenBank/DDBJ databases">
        <title>Genomic Encyclopedia of Archaeal and Bacterial Type Strains, Phase II (KMG-II): from individual species to whole genera.</title>
        <authorList>
            <person name="Goeker M."/>
        </authorList>
    </citation>
    <scope>NUCLEOTIDE SEQUENCE [LARGE SCALE GENOMIC DNA]</scope>
    <source>
        <strain evidence="3 4">DSM 100880</strain>
    </source>
</reference>
<feature type="coiled-coil region" evidence="1">
    <location>
        <begin position="84"/>
        <end position="111"/>
    </location>
</feature>
<protein>
    <submittedName>
        <fullName evidence="3">Helix-turn-helix protein</fullName>
    </submittedName>
</protein>
<proteinExistence type="predicted"/>
<gene>
    <name evidence="3" type="ORF">C8P67_115117</name>
</gene>
<evidence type="ECO:0000313" key="4">
    <source>
        <dbReference type="Proteomes" id="UP000257136"/>
    </source>
</evidence>
<name>A0A3E0E3P2_9FLAO</name>
<dbReference type="SMART" id="SM00530">
    <property type="entry name" value="HTH_XRE"/>
    <property type="match status" value="1"/>
</dbReference>
<keyword evidence="1" id="KW-0175">Coiled coil</keyword>
<dbReference type="SUPFAM" id="SSF47413">
    <property type="entry name" value="lambda repressor-like DNA-binding domains"/>
    <property type="match status" value="1"/>
</dbReference>
<dbReference type="PROSITE" id="PS50943">
    <property type="entry name" value="HTH_CROC1"/>
    <property type="match status" value="1"/>
</dbReference>
<feature type="domain" description="HTH cro/C1-type" evidence="2">
    <location>
        <begin position="9"/>
        <end position="63"/>
    </location>
</feature>
<dbReference type="OrthoDB" id="798409at2"/>
<dbReference type="Proteomes" id="UP000257136">
    <property type="component" value="Unassembled WGS sequence"/>
</dbReference>
<dbReference type="EMBL" id="QUNI01000015">
    <property type="protein sequence ID" value="REG92270.1"/>
    <property type="molecule type" value="Genomic_DNA"/>
</dbReference>
<evidence type="ECO:0000256" key="1">
    <source>
        <dbReference type="SAM" id="Coils"/>
    </source>
</evidence>
<dbReference type="GO" id="GO:0003677">
    <property type="term" value="F:DNA binding"/>
    <property type="evidence" value="ECO:0007669"/>
    <property type="project" value="InterPro"/>
</dbReference>
<comment type="caution">
    <text evidence="3">The sequence shown here is derived from an EMBL/GenBank/DDBJ whole genome shotgun (WGS) entry which is preliminary data.</text>
</comment>
<dbReference type="Pfam" id="PF01381">
    <property type="entry name" value="HTH_3"/>
    <property type="match status" value="1"/>
</dbReference>
<keyword evidence="4" id="KW-1185">Reference proteome</keyword>
<accession>A0A3E0E3P2</accession>
<dbReference type="Gene3D" id="1.10.260.40">
    <property type="entry name" value="lambda repressor-like DNA-binding domains"/>
    <property type="match status" value="1"/>
</dbReference>
<evidence type="ECO:0000259" key="2">
    <source>
        <dbReference type="PROSITE" id="PS50943"/>
    </source>
</evidence>
<dbReference type="InterPro" id="IPR001387">
    <property type="entry name" value="Cro/C1-type_HTH"/>
</dbReference>
<dbReference type="InterPro" id="IPR010982">
    <property type="entry name" value="Lambda_DNA-bd_dom_sf"/>
</dbReference>
<sequence length="114" mass="13249">MFQHPEIKIKQIRELKNLTQEHISNELGLSVRAYSKIESGETQLTINRLKQISAILEIDPIEILGFNVKNIFNINNSEGNSNYINYSDKLIEQYEETIESLKEQISLLKLLMNK</sequence>